<gene>
    <name evidence="2" type="ORF">RS030_142202</name>
</gene>
<evidence type="ECO:0000313" key="3">
    <source>
        <dbReference type="Proteomes" id="UP001311799"/>
    </source>
</evidence>
<keyword evidence="3" id="KW-1185">Reference proteome</keyword>
<protein>
    <recommendedName>
        <fullName evidence="4">Transmembrane protein</fullName>
    </recommendedName>
</protein>
<evidence type="ECO:0000256" key="1">
    <source>
        <dbReference type="SAM" id="Phobius"/>
    </source>
</evidence>
<name>A0AAV9Y119_9CRYT</name>
<accession>A0AAV9Y119</accession>
<feature type="transmembrane region" description="Helical" evidence="1">
    <location>
        <begin position="214"/>
        <end position="235"/>
    </location>
</feature>
<keyword evidence="1" id="KW-1133">Transmembrane helix</keyword>
<evidence type="ECO:0000313" key="2">
    <source>
        <dbReference type="EMBL" id="KAK6590631.1"/>
    </source>
</evidence>
<reference evidence="2 3" key="1">
    <citation type="submission" date="2023-10" db="EMBL/GenBank/DDBJ databases">
        <title>Comparative genomics analysis reveals potential genetic determinants of host preference in Cryptosporidium xiaoi.</title>
        <authorList>
            <person name="Xiao L."/>
            <person name="Li J."/>
        </authorList>
    </citation>
    <scope>NUCLEOTIDE SEQUENCE [LARGE SCALE GENOMIC DNA]</scope>
    <source>
        <strain evidence="2 3">52996</strain>
    </source>
</reference>
<keyword evidence="1" id="KW-0472">Membrane</keyword>
<feature type="transmembrane region" description="Helical" evidence="1">
    <location>
        <begin position="124"/>
        <end position="149"/>
    </location>
</feature>
<feature type="transmembrane region" description="Helical" evidence="1">
    <location>
        <begin position="12"/>
        <end position="31"/>
    </location>
</feature>
<comment type="caution">
    <text evidence="2">The sequence shown here is derived from an EMBL/GenBank/DDBJ whole genome shotgun (WGS) entry which is preliminary data.</text>
</comment>
<dbReference type="Proteomes" id="UP001311799">
    <property type="component" value="Unassembled WGS sequence"/>
</dbReference>
<feature type="transmembrane region" description="Helical" evidence="1">
    <location>
        <begin position="161"/>
        <end position="181"/>
    </location>
</feature>
<sequence length="281" mass="31557">MAKESKHKEYNRLRVFVAAFSMSVAAFWWTLALFSRSYHYLIISFPIGNYLTMDISLWNIWASSDCNPVLLNGRLNFDFCRWVISNIDGNSIGEVMRFLCLRGYGLNSQESNCTTFSNLYSGSAAMIASIIIVISLLVASSISIVVLYVRCSKKNIRAIVLIQLVLASAISILSLFVYVSVGGFQADFSGFSHSIKSNRLSSLFFNSNTLNSGFYIAITAASFTTFLIPWISYIIKSIEEEDVENTSYVSALKHAYYSQKLEDEIAETEYLLNRLKNGPVI</sequence>
<evidence type="ECO:0008006" key="4">
    <source>
        <dbReference type="Google" id="ProtNLM"/>
    </source>
</evidence>
<dbReference type="EMBL" id="JAWDEY010000005">
    <property type="protein sequence ID" value="KAK6590631.1"/>
    <property type="molecule type" value="Genomic_DNA"/>
</dbReference>
<keyword evidence="1" id="KW-0812">Transmembrane</keyword>
<dbReference type="AlphaFoldDB" id="A0AAV9Y119"/>
<proteinExistence type="predicted"/>
<organism evidence="2 3">
    <name type="scientific">Cryptosporidium xiaoi</name>
    <dbReference type="NCBI Taxonomy" id="659607"/>
    <lineage>
        <taxon>Eukaryota</taxon>
        <taxon>Sar</taxon>
        <taxon>Alveolata</taxon>
        <taxon>Apicomplexa</taxon>
        <taxon>Conoidasida</taxon>
        <taxon>Coccidia</taxon>
        <taxon>Eucoccidiorida</taxon>
        <taxon>Eimeriorina</taxon>
        <taxon>Cryptosporidiidae</taxon>
        <taxon>Cryptosporidium</taxon>
    </lineage>
</organism>